<dbReference type="PANTHER" id="PTHR43378">
    <property type="entry name" value="UDP-3-O-ACYLGLUCOSAMINE N-ACYLTRANSFERASE"/>
    <property type="match status" value="1"/>
</dbReference>
<evidence type="ECO:0000256" key="2">
    <source>
        <dbReference type="ARBA" id="ARBA00022556"/>
    </source>
</evidence>
<keyword evidence="6 7" id="KW-0012">Acyltransferase</keyword>
<dbReference type="KEGG" id="yrh:AABB31_17130"/>
<dbReference type="Gene3D" id="2.160.10.10">
    <property type="entry name" value="Hexapeptide repeat proteins"/>
    <property type="match status" value="1"/>
</dbReference>
<dbReference type="NCBIfam" id="NF002060">
    <property type="entry name" value="PRK00892.1"/>
    <property type="match status" value="1"/>
</dbReference>
<keyword evidence="1" id="KW-0444">Lipid biosynthesis</keyword>
<sequence>MAYSIAEIAAALGAEALGAVDMRVDGASEPAAAGPSDLALAMSPAYGPAIAEGRAKAAVIWPDADWQAMGLEAAIIAPRARLAMAGLTQMLDKPLPGHGISPQAHVDPTARIGADVHIGPFTVIGPDADIGAGTWIADHVSIAGGVTVGTGCVLHAGVRLQRHVRLGARVILQPNVAIGGDGFSFVSAAPSNVELARETLGEAALAPPEDPTWHRIHALGGAEIGDDVEIGANSTVDAGTVRPTRVGMGTKIDNLVQVGHNVVVGDHCLLCAQAGVAGSTIVGDRVVVGGKAGIADNLQVGDDVVLGGGTIVLSNVPQGRVMMGYPATRMKTHIDSYKALRRLPRLLQRLSKG</sequence>
<proteinExistence type="predicted"/>
<dbReference type="InterPro" id="IPR018357">
    <property type="entry name" value="Hexapep_transf_CS"/>
</dbReference>
<dbReference type="GO" id="GO:0016410">
    <property type="term" value="F:N-acyltransferase activity"/>
    <property type="evidence" value="ECO:0007669"/>
    <property type="project" value="InterPro"/>
</dbReference>
<dbReference type="Proteomes" id="UP001470809">
    <property type="component" value="Chromosome"/>
</dbReference>
<keyword evidence="2" id="KW-0441">Lipid A biosynthesis</keyword>
<protein>
    <submittedName>
        <fullName evidence="7">UDP-3-O-(3-hydroxymyristoyl)glucosamine N-acyltransferase</fullName>
        <ecNumber evidence="7">2.3.1.191</ecNumber>
    </submittedName>
</protein>
<evidence type="ECO:0000313" key="7">
    <source>
        <dbReference type="EMBL" id="WZU66720.1"/>
    </source>
</evidence>
<dbReference type="AlphaFoldDB" id="A0AAN0NJY3"/>
<evidence type="ECO:0000256" key="1">
    <source>
        <dbReference type="ARBA" id="ARBA00022516"/>
    </source>
</evidence>
<dbReference type="GO" id="GO:0103118">
    <property type="term" value="F:UDP-3-O-[(3R)-3-hydroxyacyl]-glucosamine N-acyltransferase activity"/>
    <property type="evidence" value="ECO:0007669"/>
    <property type="project" value="UniProtKB-EC"/>
</dbReference>
<dbReference type="PROSITE" id="PS00101">
    <property type="entry name" value="HEXAPEP_TRANSFERASES"/>
    <property type="match status" value="2"/>
</dbReference>
<evidence type="ECO:0000256" key="3">
    <source>
        <dbReference type="ARBA" id="ARBA00022679"/>
    </source>
</evidence>
<name>A0AAN0NJY3_9RHOB</name>
<dbReference type="GO" id="GO:0016020">
    <property type="term" value="C:membrane"/>
    <property type="evidence" value="ECO:0007669"/>
    <property type="project" value="GOC"/>
</dbReference>
<evidence type="ECO:0000256" key="4">
    <source>
        <dbReference type="ARBA" id="ARBA00022737"/>
    </source>
</evidence>
<reference evidence="7 8" key="2">
    <citation type="submission" date="2024-08" db="EMBL/GenBank/DDBJ databases">
        <title>Phylogenomic analyses of a clade within the roseobacter group suggest taxonomic reassignments of species of the genera Aestuariivita, Citreicella, Loktanella, Nautella, Pelagibaca, Ruegeria, Thalassobius, Thiobacimonas and Tropicibacter, and the proposal o.</title>
        <authorList>
            <person name="Jeon C.O."/>
        </authorList>
    </citation>
    <scope>NUCLEOTIDE SEQUENCE [LARGE SCALE GENOMIC DNA]</scope>
    <source>
        <strain evidence="7 8">SS1-5</strain>
    </source>
</reference>
<dbReference type="CDD" id="cd03352">
    <property type="entry name" value="LbH_LpxD"/>
    <property type="match status" value="1"/>
</dbReference>
<keyword evidence="4" id="KW-0677">Repeat</keyword>
<organism evidence="7 8">
    <name type="scientific">Yoonia rhodophyticola</name>
    <dbReference type="NCBI Taxonomy" id="3137370"/>
    <lineage>
        <taxon>Bacteria</taxon>
        <taxon>Pseudomonadati</taxon>
        <taxon>Pseudomonadota</taxon>
        <taxon>Alphaproteobacteria</taxon>
        <taxon>Rhodobacterales</taxon>
        <taxon>Paracoccaceae</taxon>
        <taxon>Yoonia</taxon>
    </lineage>
</organism>
<dbReference type="Gene3D" id="3.40.1390.10">
    <property type="entry name" value="MurE/MurF, N-terminal domain"/>
    <property type="match status" value="1"/>
</dbReference>
<dbReference type="SUPFAM" id="SSF51161">
    <property type="entry name" value="Trimeric LpxA-like enzymes"/>
    <property type="match status" value="1"/>
</dbReference>
<keyword evidence="8" id="KW-1185">Reference proteome</keyword>
<keyword evidence="3 7" id="KW-0808">Transferase</keyword>
<dbReference type="Pfam" id="PF14602">
    <property type="entry name" value="Hexapep_2"/>
    <property type="match status" value="2"/>
</dbReference>
<accession>A0AAN0NJY3</accession>
<dbReference type="RefSeq" id="WP_342076042.1">
    <property type="nucleotide sequence ID" value="NZ_CP151767.2"/>
</dbReference>
<dbReference type="GO" id="GO:0009245">
    <property type="term" value="P:lipid A biosynthetic process"/>
    <property type="evidence" value="ECO:0007669"/>
    <property type="project" value="UniProtKB-KW"/>
</dbReference>
<dbReference type="InterPro" id="IPR001451">
    <property type="entry name" value="Hexapep"/>
</dbReference>
<evidence type="ECO:0000256" key="6">
    <source>
        <dbReference type="ARBA" id="ARBA00023315"/>
    </source>
</evidence>
<keyword evidence="5" id="KW-0443">Lipid metabolism</keyword>
<gene>
    <name evidence="7" type="ORF">AABB31_17130</name>
</gene>
<dbReference type="EC" id="2.3.1.191" evidence="7"/>
<evidence type="ECO:0000256" key="5">
    <source>
        <dbReference type="ARBA" id="ARBA00023098"/>
    </source>
</evidence>
<dbReference type="Pfam" id="PF00132">
    <property type="entry name" value="Hexapep"/>
    <property type="match status" value="2"/>
</dbReference>
<dbReference type="InterPro" id="IPR011004">
    <property type="entry name" value="Trimer_LpxA-like_sf"/>
</dbReference>
<dbReference type="InterPro" id="IPR007691">
    <property type="entry name" value="LpxD"/>
</dbReference>
<reference evidence="8" key="1">
    <citation type="submission" date="2024-04" db="EMBL/GenBank/DDBJ databases">
        <title>Phylogenomic analyses of a clade within the roseobacter group suggest taxonomic reassignments of species of the genera Aestuariivita, Citreicella, Loktanella, Nautella, Pelagibaca, Ruegeria, Thalassobius, Thiobacimonas and Tropicibacter, and the proposal o.</title>
        <authorList>
            <person name="Jeon C.O."/>
        </authorList>
    </citation>
    <scope>NUCLEOTIDE SEQUENCE [LARGE SCALE GENOMIC DNA]</scope>
    <source>
        <strain evidence="8">SS1-5</strain>
    </source>
</reference>
<dbReference type="PANTHER" id="PTHR43378:SF2">
    <property type="entry name" value="UDP-3-O-ACYLGLUCOSAMINE N-ACYLTRANSFERASE 1, MITOCHONDRIAL-RELATED"/>
    <property type="match status" value="1"/>
</dbReference>
<evidence type="ECO:0000313" key="8">
    <source>
        <dbReference type="Proteomes" id="UP001470809"/>
    </source>
</evidence>
<dbReference type="EMBL" id="CP151767">
    <property type="protein sequence ID" value="WZU66720.1"/>
    <property type="molecule type" value="Genomic_DNA"/>
</dbReference>